<evidence type="ECO:0000313" key="2">
    <source>
        <dbReference type="Proteomes" id="UP000247744"/>
    </source>
</evidence>
<dbReference type="AlphaFoldDB" id="A0A318MC38"/>
<sequence>MTEQLKADQVEHADFCNKDPRRQPGIILHHHYGFGPIREVGAKEAVWITPGLLIAQNAWLASHGRPSWLLSAPPTRWLDELDKSLTGRRILTVTAEAILNWRRLPSNLGQRPWSQLADGRVSGLPAARRNLEDLQNALRAAPPQSLIRIQTHLPDIHEEWRIIVDRGRIAASSGYCLHEGEDSRAITTIFDGAVFDPRHRTIAEDCALQAARSRCSAPISVDLAFLRSSDRPLVLEGNPVWCASPYAYGPQGMASFLKAVAACRTDPVDPYQPDPWMLREFGGRFQSSWGLVRPDQTMVMP</sequence>
<proteinExistence type="predicted"/>
<dbReference type="OrthoDB" id="3227458at2"/>
<dbReference type="Proteomes" id="UP000247744">
    <property type="component" value="Unassembled WGS sequence"/>
</dbReference>
<name>A0A318MC38_9BIFI</name>
<evidence type="ECO:0008006" key="3">
    <source>
        <dbReference type="Google" id="ProtNLM"/>
    </source>
</evidence>
<dbReference type="RefSeq" id="WP_110451572.1">
    <property type="nucleotide sequence ID" value="NZ_QGLL01000001.1"/>
</dbReference>
<comment type="caution">
    <text evidence="1">The sequence shown here is derived from an EMBL/GenBank/DDBJ whole genome shotgun (WGS) entry which is preliminary data.</text>
</comment>
<dbReference type="EMBL" id="QGLL01000001">
    <property type="protein sequence ID" value="PXY85747.1"/>
    <property type="molecule type" value="Genomic_DNA"/>
</dbReference>
<accession>A0A318MC38</accession>
<reference evidence="1 2" key="1">
    <citation type="submission" date="2018-05" db="EMBL/GenBank/DDBJ databases">
        <title>Reference genomes for bee gut microbiota database.</title>
        <authorList>
            <person name="Ellegaard K.M."/>
        </authorList>
    </citation>
    <scope>NUCLEOTIDE SEQUENCE [LARGE SCALE GENOMIC DNA]</scope>
    <source>
        <strain evidence="1 2">ESL0200</strain>
    </source>
</reference>
<gene>
    <name evidence="1" type="ORF">DKK75_00820</name>
</gene>
<organism evidence="1 2">
    <name type="scientific">Bifidobacterium asteroides</name>
    <dbReference type="NCBI Taxonomy" id="1684"/>
    <lineage>
        <taxon>Bacteria</taxon>
        <taxon>Bacillati</taxon>
        <taxon>Actinomycetota</taxon>
        <taxon>Actinomycetes</taxon>
        <taxon>Bifidobacteriales</taxon>
        <taxon>Bifidobacteriaceae</taxon>
        <taxon>Bifidobacterium</taxon>
    </lineage>
</organism>
<evidence type="ECO:0000313" key="1">
    <source>
        <dbReference type="EMBL" id="PXY85747.1"/>
    </source>
</evidence>
<protein>
    <recommendedName>
        <fullName evidence="3">ATP-grasp domain-containing protein</fullName>
    </recommendedName>
</protein>